<accession>A0ABD4Z9A4</accession>
<comment type="caution">
    <text evidence="2">The sequence shown here is derived from an EMBL/GenBank/DDBJ whole genome shotgun (WGS) entry which is preliminary data.</text>
</comment>
<dbReference type="PROSITE" id="PS50157">
    <property type="entry name" value="ZINC_FINGER_C2H2_2"/>
    <property type="match status" value="1"/>
</dbReference>
<dbReference type="AlphaFoldDB" id="A0ABD4Z9A4"/>
<proteinExistence type="predicted"/>
<gene>
    <name evidence="2" type="ORF">QPL79_07895</name>
</gene>
<reference evidence="2 3" key="1">
    <citation type="submission" date="2023-05" db="EMBL/GenBank/DDBJ databases">
        <title>A new hyperthermophilic archaea 'Ignisphaera cupida' sp. nov. and description of the family 'Ignisphaeraceae' fam. nov.</title>
        <authorList>
            <person name="Podosokorskaya O.A."/>
            <person name="Elcheninov A.G."/>
            <person name="Klukina A."/>
            <person name="Merkel A.Y."/>
        </authorList>
    </citation>
    <scope>NUCLEOTIDE SEQUENCE [LARGE SCALE GENOMIC DNA]</scope>
    <source>
        <strain evidence="2 3">4213-co</strain>
    </source>
</reference>
<dbReference type="SUPFAM" id="SSF57667">
    <property type="entry name" value="beta-beta-alpha zinc fingers"/>
    <property type="match status" value="1"/>
</dbReference>
<feature type="domain" description="C2H2-type" evidence="1">
    <location>
        <begin position="70"/>
        <end position="99"/>
    </location>
</feature>
<keyword evidence="3" id="KW-1185">Reference proteome</keyword>
<evidence type="ECO:0000313" key="3">
    <source>
        <dbReference type="Proteomes" id="UP001529235"/>
    </source>
</evidence>
<dbReference type="RefSeq" id="WP_285274271.1">
    <property type="nucleotide sequence ID" value="NZ_JASNVW010000006.1"/>
</dbReference>
<sequence>MKDCSEKLIEIAKNSGAPFTIEVVKSIARICDENPYDLWYEILGKITQIGATLTASSSSKERKSVKEPCWRCEACGKIFTDAKQLVNHITYFVRQKDKPHIELYQKIKKIENEKGKTFTEAALEMLKCS</sequence>
<dbReference type="InterPro" id="IPR036236">
    <property type="entry name" value="Znf_C2H2_sf"/>
</dbReference>
<organism evidence="2 3">
    <name type="scientific">Ignisphaera cupida</name>
    <dbReference type="NCBI Taxonomy" id="3050454"/>
    <lineage>
        <taxon>Archaea</taxon>
        <taxon>Thermoproteota</taxon>
        <taxon>Thermoprotei</taxon>
        <taxon>Desulfurococcales</taxon>
        <taxon>Desulfurococcaceae</taxon>
        <taxon>Ignisphaera</taxon>
    </lineage>
</organism>
<evidence type="ECO:0000313" key="2">
    <source>
        <dbReference type="EMBL" id="MDK6029284.1"/>
    </source>
</evidence>
<evidence type="ECO:0000259" key="1">
    <source>
        <dbReference type="PROSITE" id="PS50157"/>
    </source>
</evidence>
<dbReference type="EMBL" id="JASNVW010000006">
    <property type="protein sequence ID" value="MDK6029284.1"/>
    <property type="molecule type" value="Genomic_DNA"/>
</dbReference>
<dbReference type="InterPro" id="IPR013087">
    <property type="entry name" value="Znf_C2H2_type"/>
</dbReference>
<name>A0ABD4Z9A4_9CREN</name>
<dbReference type="Proteomes" id="UP001529235">
    <property type="component" value="Unassembled WGS sequence"/>
</dbReference>
<protein>
    <recommendedName>
        <fullName evidence="1">C2H2-type domain-containing protein</fullName>
    </recommendedName>
</protein>